<dbReference type="RefSeq" id="XP_013311445.1">
    <property type="nucleotide sequence ID" value="XM_013455991.1"/>
</dbReference>
<feature type="domain" description="Phage tail collar" evidence="2">
    <location>
        <begin position="179"/>
        <end position="244"/>
    </location>
</feature>
<reference evidence="3 4" key="1">
    <citation type="submission" date="2015-01" db="EMBL/GenBank/DDBJ databases">
        <title>The Genome Sequence of Exophiala xenobiotica CBS118157.</title>
        <authorList>
            <consortium name="The Broad Institute Genomics Platform"/>
            <person name="Cuomo C."/>
            <person name="de Hoog S."/>
            <person name="Gorbushina A."/>
            <person name="Stielow B."/>
            <person name="Teixiera M."/>
            <person name="Abouelleil A."/>
            <person name="Chapman S.B."/>
            <person name="Priest M."/>
            <person name="Young S.K."/>
            <person name="Wortman J."/>
            <person name="Nusbaum C."/>
            <person name="Birren B."/>
        </authorList>
    </citation>
    <scope>NUCLEOTIDE SEQUENCE [LARGE SCALE GENOMIC DNA]</scope>
    <source>
        <strain evidence="3 4">CBS 118157</strain>
    </source>
</reference>
<dbReference type="OrthoDB" id="3493401at2759"/>
<dbReference type="SUPFAM" id="SSF88874">
    <property type="entry name" value="Receptor-binding domain of short tail fibre protein gp12"/>
    <property type="match status" value="3"/>
</dbReference>
<name>A0A0D2CLW9_9EURO</name>
<dbReference type="Gene3D" id="3.90.1340.10">
    <property type="entry name" value="Phage tail collar domain"/>
    <property type="match status" value="3"/>
</dbReference>
<dbReference type="GeneID" id="25331552"/>
<accession>A0A0D2CLW9</accession>
<sequence>MDTNSLPVGTILAYPLDTLPSDFSASWMVCQGAEMNKMQYPELFNAIGYCNGSSGDPSVFYLPNLQGCFLRGVDPAGKVDLESNKRTGVRGDKAAQLPGSVQGFATASPSQLALQVPNLPDGYHHLNQGDSGPLAYMMMEYNPGYVDYPVQLPSAETAPVNTYMQYIIKVKPSVALPTGAIISYAGSPIQAPDPFDGNWAPCEGDAYRTTTRLFQELYRTLGGRYGISPDGSEFYVPNLQGMFIRGVDVNSGRDKNGNRHQPIGLSGVTAPAAGSTQAFGTAQANSPLVARLWHVGLGATVESFKIAGRTSVRGDDNTNAQYWSGGDQETRPVNANVMFFLAMRSQDPTADMVPVGTITAIAGETAPSADYWALCDGSSVENKKYPQLFTACGTIWGAQDSDHFYLPDLRGRFLRGVDNTPPGSVGIDPDRNNRKAPQSGSGSTKGVGSVQDWGTSINGWSINISLPTRNWQNAATAVGDQAENYHPDNTPCQILGGDVETRPINIAVNFYIKVAAVAPAF</sequence>
<dbReference type="Pfam" id="PF07484">
    <property type="entry name" value="Collar"/>
    <property type="match status" value="3"/>
</dbReference>
<protein>
    <recommendedName>
        <fullName evidence="2">Phage tail collar domain-containing protein</fullName>
    </recommendedName>
</protein>
<feature type="region of interest" description="Disordered" evidence="1">
    <location>
        <begin position="417"/>
        <end position="452"/>
    </location>
</feature>
<evidence type="ECO:0000256" key="1">
    <source>
        <dbReference type="SAM" id="MobiDB-lite"/>
    </source>
</evidence>
<dbReference type="HOGENOM" id="CLU_534294_0_0_1"/>
<dbReference type="EMBL" id="KN847322">
    <property type="protein sequence ID" value="KIW50861.1"/>
    <property type="molecule type" value="Genomic_DNA"/>
</dbReference>
<dbReference type="InterPro" id="IPR037053">
    <property type="entry name" value="Phage_tail_collar_dom_sf"/>
</dbReference>
<proteinExistence type="predicted"/>
<dbReference type="RefSeq" id="XP_013311446.1">
    <property type="nucleotide sequence ID" value="XM_013455992.1"/>
</dbReference>
<feature type="domain" description="Phage tail collar" evidence="2">
    <location>
        <begin position="9"/>
        <end position="69"/>
    </location>
</feature>
<dbReference type="InterPro" id="IPR011083">
    <property type="entry name" value="Phage_tail_collar_dom"/>
</dbReference>
<feature type="compositionally biased region" description="Low complexity" evidence="1">
    <location>
        <begin position="439"/>
        <end position="450"/>
    </location>
</feature>
<dbReference type="Proteomes" id="UP000054342">
    <property type="component" value="Unassembled WGS sequence"/>
</dbReference>
<organism evidence="3 4">
    <name type="scientific">Exophiala xenobiotica</name>
    <dbReference type="NCBI Taxonomy" id="348802"/>
    <lineage>
        <taxon>Eukaryota</taxon>
        <taxon>Fungi</taxon>
        <taxon>Dikarya</taxon>
        <taxon>Ascomycota</taxon>
        <taxon>Pezizomycotina</taxon>
        <taxon>Eurotiomycetes</taxon>
        <taxon>Chaetothyriomycetidae</taxon>
        <taxon>Chaetothyriales</taxon>
        <taxon>Herpotrichiellaceae</taxon>
        <taxon>Exophiala</taxon>
    </lineage>
</organism>
<dbReference type="EMBL" id="KN847322">
    <property type="protein sequence ID" value="KIW50862.1"/>
    <property type="molecule type" value="Genomic_DNA"/>
</dbReference>
<evidence type="ECO:0000259" key="2">
    <source>
        <dbReference type="Pfam" id="PF07484"/>
    </source>
</evidence>
<gene>
    <name evidence="3" type="ORF">PV05_09644</name>
</gene>
<dbReference type="AlphaFoldDB" id="A0A0D2CLW9"/>
<evidence type="ECO:0000313" key="3">
    <source>
        <dbReference type="EMBL" id="KIW50862.1"/>
    </source>
</evidence>
<feature type="domain" description="Phage tail collar" evidence="2">
    <location>
        <begin position="356"/>
        <end position="414"/>
    </location>
</feature>
<evidence type="ECO:0000313" key="4">
    <source>
        <dbReference type="Proteomes" id="UP000054342"/>
    </source>
</evidence>
<keyword evidence="4" id="KW-1185">Reference proteome</keyword>